<dbReference type="SMART" id="SM00223">
    <property type="entry name" value="APPLE"/>
    <property type="match status" value="2"/>
</dbReference>
<dbReference type="PROSITE" id="PS00639">
    <property type="entry name" value="THIOL_PROTEASE_HIS"/>
    <property type="match status" value="1"/>
</dbReference>
<dbReference type="InParanoid" id="K3WN48"/>
<dbReference type="InterPro" id="IPR000177">
    <property type="entry name" value="Apple"/>
</dbReference>
<dbReference type="GO" id="GO:0005576">
    <property type="term" value="C:extracellular region"/>
    <property type="evidence" value="ECO:0007669"/>
    <property type="project" value="InterPro"/>
</dbReference>
<keyword evidence="1" id="KW-0677">Repeat</keyword>
<evidence type="ECO:0000313" key="5">
    <source>
        <dbReference type="Proteomes" id="UP000019132"/>
    </source>
</evidence>
<dbReference type="GO" id="GO:0008234">
    <property type="term" value="F:cysteine-type peptidase activity"/>
    <property type="evidence" value="ECO:0007669"/>
    <property type="project" value="InterPro"/>
</dbReference>
<keyword evidence="5" id="KW-1185">Reference proteome</keyword>
<dbReference type="InterPro" id="IPR038765">
    <property type="entry name" value="Papain-like_cys_pep_sf"/>
</dbReference>
<dbReference type="Gene3D" id="3.50.4.10">
    <property type="entry name" value="Hepatocyte Growth Factor"/>
    <property type="match status" value="3"/>
</dbReference>
<evidence type="ECO:0000313" key="4">
    <source>
        <dbReference type="EnsemblProtists" id="PYU1_T006390"/>
    </source>
</evidence>
<dbReference type="STRING" id="431595.K3WN48"/>
<dbReference type="Pfam" id="PF14295">
    <property type="entry name" value="PAN_4"/>
    <property type="match status" value="3"/>
</dbReference>
<dbReference type="InterPro" id="IPR025660">
    <property type="entry name" value="Pept_his_AS"/>
</dbReference>
<dbReference type="HOGENOM" id="CLU_705155_0_0_1"/>
<dbReference type="InterPro" id="IPR000668">
    <property type="entry name" value="Peptidase_C1A_C"/>
</dbReference>
<reference evidence="4" key="3">
    <citation type="submission" date="2015-02" db="UniProtKB">
        <authorList>
            <consortium name="EnsemblProtists"/>
        </authorList>
    </citation>
    <scope>IDENTIFICATION</scope>
    <source>
        <strain evidence="4">DAOM BR144</strain>
    </source>
</reference>
<keyword evidence="2" id="KW-1015">Disulfide bond</keyword>
<dbReference type="eggNOG" id="KOG1542">
    <property type="taxonomic scope" value="Eukaryota"/>
</dbReference>
<dbReference type="PANTHER" id="PTHR33946:SF4">
    <property type="entry name" value="COAGULATION FACTOR XI"/>
    <property type="match status" value="1"/>
</dbReference>
<dbReference type="EnsemblProtists" id="PYU1_T006390">
    <property type="protein sequence ID" value="PYU1_T006390"/>
    <property type="gene ID" value="PYU1_G006378"/>
</dbReference>
<dbReference type="SUPFAM" id="SSF54001">
    <property type="entry name" value="Cysteine proteinases"/>
    <property type="match status" value="1"/>
</dbReference>
<reference evidence="5" key="2">
    <citation type="submission" date="2010-04" db="EMBL/GenBank/DDBJ databases">
        <authorList>
            <person name="Buell R."/>
            <person name="Hamilton J."/>
            <person name="Hostetler J."/>
        </authorList>
    </citation>
    <scope>NUCLEOTIDE SEQUENCE [LARGE SCALE GENOMIC DNA]</scope>
    <source>
        <strain evidence="5">DAOM:BR144</strain>
    </source>
</reference>
<dbReference type="Pfam" id="PF00112">
    <property type="entry name" value="Peptidase_C1"/>
    <property type="match status" value="1"/>
</dbReference>
<organism evidence="4 5">
    <name type="scientific">Globisporangium ultimum (strain ATCC 200006 / CBS 805.95 / DAOM BR144)</name>
    <name type="common">Pythium ultimum</name>
    <dbReference type="NCBI Taxonomy" id="431595"/>
    <lineage>
        <taxon>Eukaryota</taxon>
        <taxon>Sar</taxon>
        <taxon>Stramenopiles</taxon>
        <taxon>Oomycota</taxon>
        <taxon>Peronosporomycetes</taxon>
        <taxon>Pythiales</taxon>
        <taxon>Pythiaceae</taxon>
        <taxon>Globisporangium</taxon>
    </lineage>
</organism>
<feature type="domain" description="Apple" evidence="3">
    <location>
        <begin position="190"/>
        <end position="265"/>
    </location>
</feature>
<protein>
    <recommendedName>
        <fullName evidence="3">Apple domain-containing protein</fullName>
    </recommendedName>
</protein>
<name>K3WN48_GLOUD</name>
<sequence>MYLTFYEAPSFKCVKPNLGAYFYDGGRYSDHTLLEVALRKQPVSSSVNADLLQYYKSGVLIDNEATCDVIGVNHEILTVGFGTLNGIPSWKVKNQWTTSWGDSGYAYIERGYQGVRNVEIVGTTIKTIGTVLKAQSCCDKCLQEAGCKAYVWKSSAETCTLKSSITGENRGVASVYSGSIISKAESLQVCAVIEDNVDYPGNDLETATAATVEKCCALCTTYGKCNAFTWSKFAGGMCYLKSKEPVEGTSQTPPADGAPCFRSSDIYKCQAMQVNVDFKGDDLINVPRSQPRDCCVFCRVTPFCQSFTWTDFNGKTCWLKGAATTSHTYIGAYSAHLN</sequence>
<dbReference type="GO" id="GO:0006508">
    <property type="term" value="P:proteolysis"/>
    <property type="evidence" value="ECO:0007669"/>
    <property type="project" value="InterPro"/>
</dbReference>
<dbReference type="PANTHER" id="PTHR33946">
    <property type="match status" value="1"/>
</dbReference>
<dbReference type="CDD" id="cd01100">
    <property type="entry name" value="APPLE_Factor_XI_like"/>
    <property type="match status" value="2"/>
</dbReference>
<dbReference type="PROSITE" id="PS50948">
    <property type="entry name" value="PAN"/>
    <property type="match status" value="2"/>
</dbReference>
<dbReference type="Gene3D" id="3.90.70.10">
    <property type="entry name" value="Cysteine proteinases"/>
    <property type="match status" value="1"/>
</dbReference>
<dbReference type="VEuPathDB" id="FungiDB:PYU1_G006378"/>
<dbReference type="EMBL" id="GL376604">
    <property type="status" value="NOT_ANNOTATED_CDS"/>
    <property type="molecule type" value="Genomic_DNA"/>
</dbReference>
<evidence type="ECO:0000256" key="1">
    <source>
        <dbReference type="ARBA" id="ARBA00022737"/>
    </source>
</evidence>
<dbReference type="AlphaFoldDB" id="K3WN48"/>
<dbReference type="InterPro" id="IPR003609">
    <property type="entry name" value="Pan_app"/>
</dbReference>
<feature type="domain" description="Apple" evidence="3">
    <location>
        <begin position="106"/>
        <end position="185"/>
    </location>
</feature>
<dbReference type="SUPFAM" id="SSF57414">
    <property type="entry name" value="Hairpin loop containing domain-like"/>
    <property type="match status" value="1"/>
</dbReference>
<dbReference type="Proteomes" id="UP000019132">
    <property type="component" value="Unassembled WGS sequence"/>
</dbReference>
<proteinExistence type="predicted"/>
<accession>K3WN48</accession>
<evidence type="ECO:0000256" key="2">
    <source>
        <dbReference type="ARBA" id="ARBA00023157"/>
    </source>
</evidence>
<reference evidence="5" key="1">
    <citation type="journal article" date="2010" name="Genome Biol.">
        <title>Genome sequence of the necrotrophic plant pathogen Pythium ultimum reveals original pathogenicity mechanisms and effector repertoire.</title>
        <authorList>
            <person name="Levesque C.A."/>
            <person name="Brouwer H."/>
            <person name="Cano L."/>
            <person name="Hamilton J.P."/>
            <person name="Holt C."/>
            <person name="Huitema E."/>
            <person name="Raffaele S."/>
            <person name="Robideau G.P."/>
            <person name="Thines M."/>
            <person name="Win J."/>
            <person name="Zerillo M.M."/>
            <person name="Beakes G.W."/>
            <person name="Boore J.L."/>
            <person name="Busam D."/>
            <person name="Dumas B."/>
            <person name="Ferriera S."/>
            <person name="Fuerstenberg S.I."/>
            <person name="Gachon C.M."/>
            <person name="Gaulin E."/>
            <person name="Govers F."/>
            <person name="Grenville-Briggs L."/>
            <person name="Horner N."/>
            <person name="Hostetler J."/>
            <person name="Jiang R.H."/>
            <person name="Johnson J."/>
            <person name="Krajaejun T."/>
            <person name="Lin H."/>
            <person name="Meijer H.J."/>
            <person name="Moore B."/>
            <person name="Morris P."/>
            <person name="Phuntmart V."/>
            <person name="Puiu D."/>
            <person name="Shetty J."/>
            <person name="Stajich J.E."/>
            <person name="Tripathy S."/>
            <person name="Wawra S."/>
            <person name="van West P."/>
            <person name="Whitty B.R."/>
            <person name="Coutinho P.M."/>
            <person name="Henrissat B."/>
            <person name="Martin F."/>
            <person name="Thomas P.D."/>
            <person name="Tyler B.M."/>
            <person name="De Vries R.P."/>
            <person name="Kamoun S."/>
            <person name="Yandell M."/>
            <person name="Tisserat N."/>
            <person name="Buell C.R."/>
        </authorList>
    </citation>
    <scope>NUCLEOTIDE SEQUENCE</scope>
    <source>
        <strain evidence="5">DAOM:BR144</strain>
    </source>
</reference>
<evidence type="ECO:0000259" key="3">
    <source>
        <dbReference type="PROSITE" id="PS50948"/>
    </source>
</evidence>